<feature type="domain" description="Myb/SANT-like" evidence="2">
    <location>
        <begin position="298"/>
        <end position="394"/>
    </location>
</feature>
<dbReference type="Proteomes" id="UP000694861">
    <property type="component" value="Linkage group LG1"/>
</dbReference>
<dbReference type="PANTHER" id="PTHR46250:SF15">
    <property type="entry name" value="OS01G0523800 PROTEIN"/>
    <property type="match status" value="1"/>
</dbReference>
<evidence type="ECO:0000259" key="2">
    <source>
        <dbReference type="Pfam" id="PF12776"/>
    </source>
</evidence>
<evidence type="ECO:0000313" key="4">
    <source>
        <dbReference type="RefSeq" id="XP_008238743.1"/>
    </source>
</evidence>
<accession>A0ABM0PF49</accession>
<feature type="region of interest" description="Disordered" evidence="1">
    <location>
        <begin position="461"/>
        <end position="501"/>
    </location>
</feature>
<dbReference type="Pfam" id="PF12776">
    <property type="entry name" value="Myb_DNA-bind_3"/>
    <property type="match status" value="2"/>
</dbReference>
<feature type="compositionally biased region" description="Polar residues" evidence="1">
    <location>
        <begin position="255"/>
        <end position="270"/>
    </location>
</feature>
<dbReference type="GeneID" id="103337364"/>
<organism evidence="3 4">
    <name type="scientific">Prunus mume</name>
    <name type="common">Japanese apricot</name>
    <name type="synonym">Armeniaca mume</name>
    <dbReference type="NCBI Taxonomy" id="102107"/>
    <lineage>
        <taxon>Eukaryota</taxon>
        <taxon>Viridiplantae</taxon>
        <taxon>Streptophyta</taxon>
        <taxon>Embryophyta</taxon>
        <taxon>Tracheophyta</taxon>
        <taxon>Spermatophyta</taxon>
        <taxon>Magnoliopsida</taxon>
        <taxon>eudicotyledons</taxon>
        <taxon>Gunneridae</taxon>
        <taxon>Pentapetalae</taxon>
        <taxon>rosids</taxon>
        <taxon>fabids</taxon>
        <taxon>Rosales</taxon>
        <taxon>Rosaceae</taxon>
        <taxon>Amygdaloideae</taxon>
        <taxon>Amygdaleae</taxon>
        <taxon>Prunus</taxon>
    </lineage>
</organism>
<feature type="compositionally biased region" description="Acidic residues" evidence="1">
    <location>
        <begin position="461"/>
        <end position="471"/>
    </location>
</feature>
<protein>
    <submittedName>
        <fullName evidence="4">Uncharacterized protein LOC103337364</fullName>
    </submittedName>
</protein>
<proteinExistence type="predicted"/>
<evidence type="ECO:0000313" key="3">
    <source>
        <dbReference type="Proteomes" id="UP000694861"/>
    </source>
</evidence>
<reference evidence="4" key="2">
    <citation type="submission" date="2025-08" db="UniProtKB">
        <authorList>
            <consortium name="RefSeq"/>
        </authorList>
    </citation>
    <scope>IDENTIFICATION</scope>
</reference>
<dbReference type="RefSeq" id="XP_008238743.1">
    <property type="nucleotide sequence ID" value="XM_008240521.2"/>
</dbReference>
<dbReference type="PANTHER" id="PTHR46250">
    <property type="entry name" value="MYB/SANT-LIKE DNA-BINDING DOMAIN PROTEIN-RELATED"/>
    <property type="match status" value="1"/>
</dbReference>
<dbReference type="InterPro" id="IPR024752">
    <property type="entry name" value="Myb/SANT-like_dom"/>
</dbReference>
<sequence>MGNSSTDDSATTGDVPPLNSSVYSEGEMILAYDAKDTVSLENLVMSQIPSILRKQAVDDPQFVCQQDKDLLGMDTGSSSQVNESNRKGSRRVWTKEEEDALLDILEELVASGHRANRTFRAGTLIVIENSLRVLCPGSGLKANPHIESKIKKLKKQFSIVYDMVNKTGFGWNDVRKCVKVDSEETWKAYLQHHKEAYGWRGKHFPLYDRLGIIFKVDHANVKTSQTPAEKIEVINFDEVNATEFGIEEDTCPRSVDQNSTTKQTDQLHSSQGKRRRQDDSGGSSEIHETNRKGSRRVWTKEEEDALLGILEDLVAKGYRENGTFKSGTLTLIEKALCNLCPASELKANPHVESKMKKLKKQYRLIYDMINRSGFGWNDLKKCLEVDSEESWKSYVQDHKEADGWRDKYFPLYDRLVDIFGVGHATVKPYQTPVERVEVMNYDEEINCDDDINCEGEINCDEESTDVGTEEDAYSRPVDQISTNKQTDQSYSSPRNRRQRGGLSVALDEVPASFVEMIKASNEQTRVLRESLQPKGNEAGELYREVKPMGLSVTDRVKALRLLVANPFYAELFLTLDNEEKLEFVKQLIDESSKK</sequence>
<reference evidence="3" key="1">
    <citation type="journal article" date="2012" name="Nat. Commun.">
        <title>The genome of Prunus mume.</title>
        <authorList>
            <person name="Zhang Q."/>
            <person name="Chen W."/>
            <person name="Sun L."/>
            <person name="Zhao F."/>
            <person name="Huang B."/>
            <person name="Yang W."/>
            <person name="Tao Y."/>
            <person name="Wang J."/>
            <person name="Yuan Z."/>
            <person name="Fan G."/>
            <person name="Xing Z."/>
            <person name="Han C."/>
            <person name="Pan H."/>
            <person name="Zhong X."/>
            <person name="Shi W."/>
            <person name="Liang X."/>
            <person name="Du D."/>
            <person name="Sun F."/>
            <person name="Xu Z."/>
            <person name="Hao R."/>
            <person name="Lv T."/>
            <person name="Lv Y."/>
            <person name="Zheng Z."/>
            <person name="Sun M."/>
            <person name="Luo L."/>
            <person name="Cai M."/>
            <person name="Gao Y."/>
            <person name="Wang J."/>
            <person name="Yin Y."/>
            <person name="Xu X."/>
            <person name="Cheng T."/>
            <person name="Wang J."/>
        </authorList>
    </citation>
    <scope>NUCLEOTIDE SEQUENCE [LARGE SCALE GENOMIC DNA]</scope>
</reference>
<feature type="compositionally biased region" description="Polar residues" evidence="1">
    <location>
        <begin position="479"/>
        <end position="493"/>
    </location>
</feature>
<name>A0ABM0PF49_PRUMU</name>
<keyword evidence="3" id="KW-1185">Reference proteome</keyword>
<feature type="region of interest" description="Disordered" evidence="1">
    <location>
        <begin position="247"/>
        <end position="297"/>
    </location>
</feature>
<feature type="domain" description="Myb/SANT-like" evidence="2">
    <location>
        <begin position="93"/>
        <end position="189"/>
    </location>
</feature>
<evidence type="ECO:0000256" key="1">
    <source>
        <dbReference type="SAM" id="MobiDB-lite"/>
    </source>
</evidence>
<feature type="region of interest" description="Disordered" evidence="1">
    <location>
        <begin position="1"/>
        <end position="20"/>
    </location>
</feature>
<gene>
    <name evidence="4" type="primary">LOC103337364</name>
</gene>